<dbReference type="GO" id="GO:0006313">
    <property type="term" value="P:DNA transposition"/>
    <property type="evidence" value="ECO:0007669"/>
    <property type="project" value="InterPro"/>
</dbReference>
<dbReference type="OrthoDB" id="9791273at2"/>
<keyword evidence="3" id="KW-1185">Reference proteome</keyword>
<dbReference type="BioCyc" id="LBIF456481:LEPBI_RS02100-MONOMER"/>
<dbReference type="KEGG" id="lbi:LEPBI_I0434"/>
<dbReference type="InterPro" id="IPR007069">
    <property type="entry name" value="Transposase_32"/>
</dbReference>
<dbReference type="Proteomes" id="UP000001847">
    <property type="component" value="Chromosome I"/>
</dbReference>
<dbReference type="EMBL" id="CP000786">
    <property type="protein sequence ID" value="ABZ96575.1"/>
    <property type="molecule type" value="Genomic_DNA"/>
</dbReference>
<dbReference type="GO" id="GO:0004803">
    <property type="term" value="F:transposase activity"/>
    <property type="evidence" value="ECO:0007669"/>
    <property type="project" value="InterPro"/>
</dbReference>
<sequence>MGEDVYTVGGRAPFGSGYAGLRSPSDRFAPLLSLSRESERDYLFFFRTPFFKSNVESITKEKSYQSLTMPIDEFLARMLFFLPKKDEKSVRYYGIYVRPAKKIRHQYLDKKSSWAEAIKSSFDVKDPLACPVCKFNPHFFRFFA</sequence>
<dbReference type="RefSeq" id="WP_012387463.1">
    <property type="nucleotide sequence ID" value="NC_010602.1"/>
</dbReference>
<name>B0SK19_LEPBP</name>
<accession>B0SK19</accession>
<protein>
    <recommendedName>
        <fullName evidence="1">Transposase IS801/IS1294 domain-containing protein</fullName>
    </recommendedName>
</protein>
<evidence type="ECO:0000313" key="2">
    <source>
        <dbReference type="EMBL" id="ABZ96575.1"/>
    </source>
</evidence>
<dbReference type="GO" id="GO:0003677">
    <property type="term" value="F:DNA binding"/>
    <property type="evidence" value="ECO:0007669"/>
    <property type="project" value="InterPro"/>
</dbReference>
<gene>
    <name evidence="2" type="ordered locus">LEPBI_I0434</name>
</gene>
<dbReference type="STRING" id="456481.LEPBI_I0434"/>
<evidence type="ECO:0000313" key="3">
    <source>
        <dbReference type="Proteomes" id="UP000001847"/>
    </source>
</evidence>
<reference evidence="2 3" key="1">
    <citation type="journal article" date="2008" name="PLoS ONE">
        <title>Genome sequence of the saprophyte Leptospira biflexa provides insights into the evolution of Leptospira and the pathogenesis of leptospirosis.</title>
        <authorList>
            <person name="Picardeau M."/>
            <person name="Bulach D.M."/>
            <person name="Bouchier C."/>
            <person name="Zuerner R.L."/>
            <person name="Zidane N."/>
            <person name="Wilson P.J."/>
            <person name="Creno S."/>
            <person name="Kuczek E.S."/>
            <person name="Bommezzadri S."/>
            <person name="Davis J.C."/>
            <person name="McGrath A."/>
            <person name="Johnson M.J."/>
            <person name="Boursaux-Eude C."/>
            <person name="Seemann T."/>
            <person name="Rouy Z."/>
            <person name="Coppel R.L."/>
            <person name="Rood J.I."/>
            <person name="Lajus A."/>
            <person name="Davies J.K."/>
            <person name="Medigue C."/>
            <person name="Adler B."/>
        </authorList>
    </citation>
    <scope>NUCLEOTIDE SEQUENCE [LARGE SCALE GENOMIC DNA]</scope>
    <source>
        <strain evidence="3">Patoc 1 / ATCC 23582 / Paris</strain>
    </source>
</reference>
<dbReference type="AlphaFoldDB" id="B0SK19"/>
<organism evidence="2 3">
    <name type="scientific">Leptospira biflexa serovar Patoc (strain Patoc 1 / ATCC 23582 / Paris)</name>
    <dbReference type="NCBI Taxonomy" id="456481"/>
    <lineage>
        <taxon>Bacteria</taxon>
        <taxon>Pseudomonadati</taxon>
        <taxon>Spirochaetota</taxon>
        <taxon>Spirochaetia</taxon>
        <taxon>Leptospirales</taxon>
        <taxon>Leptospiraceae</taxon>
        <taxon>Leptospira</taxon>
    </lineage>
</organism>
<feature type="domain" description="Transposase IS801/IS1294" evidence="1">
    <location>
        <begin position="60"/>
        <end position="97"/>
    </location>
</feature>
<dbReference type="Pfam" id="PF04986">
    <property type="entry name" value="Y2_Tnp"/>
    <property type="match status" value="1"/>
</dbReference>
<dbReference type="HOGENOM" id="CLU_1794103_0_0_12"/>
<proteinExistence type="predicted"/>
<evidence type="ECO:0000259" key="1">
    <source>
        <dbReference type="Pfam" id="PF04986"/>
    </source>
</evidence>